<evidence type="ECO:0000313" key="2">
    <source>
        <dbReference type="EMBL" id="GES96190.1"/>
    </source>
</evidence>
<dbReference type="EMBL" id="BLAL01000246">
    <property type="protein sequence ID" value="GES96190.1"/>
    <property type="molecule type" value="Genomic_DNA"/>
</dbReference>
<sequence length="312" mass="36636">MPNQYNLLVASFPDKTINRKDLSNAIQKFKKQMIPNKNDACQVLTKLYLKKENNPMWIVKPQVNPEERRLNSLFWMAPDQIIAYERYHDVVIVDTTSRTNQFDMILLLFTVVDNNFRNLIVAAAFLEDETEATFTWVLQELKNSCKVVPTVLYSDADLALIFAVRNNYQDTCHIHCIFHIHLNLRKKLKGKLHDQFEDFRTKFLKIRNSLCHNQFEIGWNTLDNDKVVEEVQAIFDKQSKKAILTEYINKIPTRGLPSNLMDEYFPGLDLVLKEYLTPQILQKQHDQMAQSLCYDTILIDDWLPLLEVKILI</sequence>
<dbReference type="Pfam" id="PF10551">
    <property type="entry name" value="MULE"/>
    <property type="match status" value="1"/>
</dbReference>
<dbReference type="Proteomes" id="UP000615446">
    <property type="component" value="Unassembled WGS sequence"/>
</dbReference>
<feature type="domain" description="MULE transposase" evidence="1">
    <location>
        <begin position="90"/>
        <end position="181"/>
    </location>
</feature>
<dbReference type="PANTHER" id="PTHR47718:SF3">
    <property type="entry name" value="PROTEIN FAR1-RELATED SEQUENCE 5-LIKE"/>
    <property type="match status" value="1"/>
</dbReference>
<name>A0A8H3M1E6_9GLOM</name>
<evidence type="ECO:0000259" key="1">
    <source>
        <dbReference type="Pfam" id="PF10551"/>
    </source>
</evidence>
<accession>A0A8H3M1E6</accession>
<proteinExistence type="predicted"/>
<dbReference type="PANTHER" id="PTHR47718">
    <property type="entry name" value="OS01G0519700 PROTEIN"/>
    <property type="match status" value="1"/>
</dbReference>
<dbReference type="OrthoDB" id="2440505at2759"/>
<gene>
    <name evidence="2" type="ORF">RCL2_002283000</name>
</gene>
<dbReference type="InterPro" id="IPR018289">
    <property type="entry name" value="MULE_transposase_dom"/>
</dbReference>
<comment type="caution">
    <text evidence="2">The sequence shown here is derived from an EMBL/GenBank/DDBJ whole genome shotgun (WGS) entry which is preliminary data.</text>
</comment>
<organism evidence="2 3">
    <name type="scientific">Rhizophagus clarus</name>
    <dbReference type="NCBI Taxonomy" id="94130"/>
    <lineage>
        <taxon>Eukaryota</taxon>
        <taxon>Fungi</taxon>
        <taxon>Fungi incertae sedis</taxon>
        <taxon>Mucoromycota</taxon>
        <taxon>Glomeromycotina</taxon>
        <taxon>Glomeromycetes</taxon>
        <taxon>Glomerales</taxon>
        <taxon>Glomeraceae</taxon>
        <taxon>Rhizophagus</taxon>
    </lineage>
</organism>
<evidence type="ECO:0000313" key="3">
    <source>
        <dbReference type="Proteomes" id="UP000615446"/>
    </source>
</evidence>
<dbReference type="AlphaFoldDB" id="A0A8H3M1E6"/>
<protein>
    <submittedName>
        <fullName evidence="2">Protein FAR1-related sequence 5-like</fullName>
    </submittedName>
</protein>
<reference evidence="2" key="1">
    <citation type="submission" date="2019-10" db="EMBL/GenBank/DDBJ databases">
        <title>Conservation and host-specific expression of non-tandemly repeated heterogenous ribosome RNA gene in arbuscular mycorrhizal fungi.</title>
        <authorList>
            <person name="Maeda T."/>
            <person name="Kobayashi Y."/>
            <person name="Nakagawa T."/>
            <person name="Ezawa T."/>
            <person name="Yamaguchi K."/>
            <person name="Bino T."/>
            <person name="Nishimoto Y."/>
            <person name="Shigenobu S."/>
            <person name="Kawaguchi M."/>
        </authorList>
    </citation>
    <scope>NUCLEOTIDE SEQUENCE</scope>
    <source>
        <strain evidence="2">HR1</strain>
    </source>
</reference>